<reference evidence="1" key="2">
    <citation type="submission" date="2022-08" db="UniProtKB">
        <authorList>
            <consortium name="EnsemblMetazoa"/>
        </authorList>
    </citation>
    <scope>IDENTIFICATION</scope>
    <source>
        <strain evidence="1">STECLA/ALBI9_A</strain>
    </source>
</reference>
<sequence>MRLLSTLRDWKCPSPNGLPIIGRISSTCPGFVAVKL</sequence>
<accession>A0A182FWV7</accession>
<dbReference type="AlphaFoldDB" id="A0A182FWV7"/>
<organism evidence="1 2">
    <name type="scientific">Anopheles albimanus</name>
    <name type="common">New world malaria mosquito</name>
    <dbReference type="NCBI Taxonomy" id="7167"/>
    <lineage>
        <taxon>Eukaryota</taxon>
        <taxon>Metazoa</taxon>
        <taxon>Ecdysozoa</taxon>
        <taxon>Arthropoda</taxon>
        <taxon>Hexapoda</taxon>
        <taxon>Insecta</taxon>
        <taxon>Pterygota</taxon>
        <taxon>Neoptera</taxon>
        <taxon>Endopterygota</taxon>
        <taxon>Diptera</taxon>
        <taxon>Nematocera</taxon>
        <taxon>Culicoidea</taxon>
        <taxon>Culicidae</taxon>
        <taxon>Anophelinae</taxon>
        <taxon>Anopheles</taxon>
    </lineage>
</organism>
<dbReference type="EnsemblMetazoa" id="AALB014143-RA">
    <property type="protein sequence ID" value="AALB014143-PA"/>
    <property type="gene ID" value="AALB014143"/>
</dbReference>
<proteinExistence type="predicted"/>
<name>A0A182FWV7_ANOAL</name>
<dbReference type="Proteomes" id="UP000069272">
    <property type="component" value="Chromosome 3R"/>
</dbReference>
<protein>
    <submittedName>
        <fullName evidence="1">Uncharacterized protein</fullName>
    </submittedName>
</protein>
<evidence type="ECO:0000313" key="2">
    <source>
        <dbReference type="Proteomes" id="UP000069272"/>
    </source>
</evidence>
<reference evidence="1 2" key="1">
    <citation type="journal article" date="2017" name="G3 (Bethesda)">
        <title>The Physical Genome Mapping of Anopheles albimanus Corrected Scaffold Misassemblies and Identified Interarm Rearrangements in Genus Anopheles.</title>
        <authorList>
            <person name="Artemov G.N."/>
            <person name="Peery A.N."/>
            <person name="Jiang X."/>
            <person name="Tu Z."/>
            <person name="Stegniy V.N."/>
            <person name="Sharakhova M.V."/>
            <person name="Sharakhov I.V."/>
        </authorList>
    </citation>
    <scope>NUCLEOTIDE SEQUENCE [LARGE SCALE GENOMIC DNA]</scope>
    <source>
        <strain evidence="1 2">ALBI9_A</strain>
    </source>
</reference>
<dbReference type="VEuPathDB" id="VectorBase:AALB014143"/>
<keyword evidence="2" id="KW-1185">Reference proteome</keyword>
<evidence type="ECO:0000313" key="1">
    <source>
        <dbReference type="EnsemblMetazoa" id="AALB014143-PA"/>
    </source>
</evidence>